<evidence type="ECO:0000256" key="7">
    <source>
        <dbReference type="RuleBase" id="RU363032"/>
    </source>
</evidence>
<dbReference type="SUPFAM" id="SSF161098">
    <property type="entry name" value="MetI-like"/>
    <property type="match status" value="1"/>
</dbReference>
<dbReference type="PANTHER" id="PTHR43227:SF7">
    <property type="entry name" value="ARABINOOLIGOSACCHARIDES TRANSPORT SYSTEM PERMEASE PROTEIN ARAP"/>
    <property type="match status" value="1"/>
</dbReference>
<feature type="transmembrane region" description="Helical" evidence="7">
    <location>
        <begin position="308"/>
        <end position="329"/>
    </location>
</feature>
<name>A0ABS7RS79_9ACTN</name>
<dbReference type="InterPro" id="IPR000515">
    <property type="entry name" value="MetI-like"/>
</dbReference>
<evidence type="ECO:0000256" key="2">
    <source>
        <dbReference type="ARBA" id="ARBA00022448"/>
    </source>
</evidence>
<keyword evidence="4 7" id="KW-0812">Transmembrane</keyword>
<comment type="caution">
    <text evidence="10">The sequence shown here is derived from an EMBL/GenBank/DDBJ whole genome shotgun (WGS) entry which is preliminary data.</text>
</comment>
<feature type="compositionally biased region" description="Low complexity" evidence="8">
    <location>
        <begin position="9"/>
        <end position="19"/>
    </location>
</feature>
<keyword evidence="5 7" id="KW-1133">Transmembrane helix</keyword>
<keyword evidence="11" id="KW-1185">Reference proteome</keyword>
<feature type="transmembrane region" description="Helical" evidence="7">
    <location>
        <begin position="203"/>
        <end position="226"/>
    </location>
</feature>
<organism evidence="10 11">
    <name type="scientific">Nocardioides jiangsuensis</name>
    <dbReference type="NCBI Taxonomy" id="2866161"/>
    <lineage>
        <taxon>Bacteria</taxon>
        <taxon>Bacillati</taxon>
        <taxon>Actinomycetota</taxon>
        <taxon>Actinomycetes</taxon>
        <taxon>Propionibacteriales</taxon>
        <taxon>Nocardioidaceae</taxon>
        <taxon>Nocardioides</taxon>
    </lineage>
</organism>
<dbReference type="CDD" id="cd06261">
    <property type="entry name" value="TM_PBP2"/>
    <property type="match status" value="1"/>
</dbReference>
<evidence type="ECO:0000256" key="4">
    <source>
        <dbReference type="ARBA" id="ARBA00022692"/>
    </source>
</evidence>
<dbReference type="SUPFAM" id="SSF160964">
    <property type="entry name" value="MalF N-terminal region-like"/>
    <property type="match status" value="1"/>
</dbReference>
<gene>
    <name evidence="10" type="ORF">K1X13_16630</name>
</gene>
<proteinExistence type="inferred from homology"/>
<dbReference type="Proteomes" id="UP000754710">
    <property type="component" value="Unassembled WGS sequence"/>
</dbReference>
<evidence type="ECO:0000256" key="6">
    <source>
        <dbReference type="ARBA" id="ARBA00023136"/>
    </source>
</evidence>
<feature type="domain" description="ABC transmembrane type-1" evidence="9">
    <location>
        <begin position="116"/>
        <end position="329"/>
    </location>
</feature>
<sequence>MAIDPQTVAAPPTGPARAPSRPPGRIRRAATTHWYAWAMVVPVVIVLGVLVLYPLVRGIFISFTDLNESNQRDEICTKVLGGGTECVPNPNAAEFVGLDNYVAILTGEKGEFWLQFVNTIVWTASCVALHYAIGLGLAVMLNRKIRGRGIYRVLLIVPWAVPAFVSAFAWKFIFNERNGLANLALTSIGLEPVAWFSERWTSLFTAIVTNVWLGVPFMMVALLGGLQSISADLYEAAEMDGATPWQRFVNVTLPGLRPVSATVILLGTIWTFNMFPIIFLVTEGQPAGQTEILVTGAFRAAFEGIRQYAFASAYGMLILSMLVVFAVAYRKMLSRQGEVW</sequence>
<comment type="subcellular location">
    <subcellularLocation>
        <location evidence="1 7">Cell membrane</location>
        <topology evidence="1 7">Multi-pass membrane protein</topology>
    </subcellularLocation>
</comment>
<keyword evidence="3" id="KW-1003">Cell membrane</keyword>
<evidence type="ECO:0000259" key="9">
    <source>
        <dbReference type="PROSITE" id="PS50928"/>
    </source>
</evidence>
<evidence type="ECO:0000313" key="11">
    <source>
        <dbReference type="Proteomes" id="UP000754710"/>
    </source>
</evidence>
<keyword evidence="6 7" id="KW-0472">Membrane</keyword>
<dbReference type="PROSITE" id="PS50928">
    <property type="entry name" value="ABC_TM1"/>
    <property type="match status" value="1"/>
</dbReference>
<evidence type="ECO:0000256" key="5">
    <source>
        <dbReference type="ARBA" id="ARBA00022989"/>
    </source>
</evidence>
<dbReference type="RefSeq" id="WP_221026264.1">
    <property type="nucleotide sequence ID" value="NZ_JAIEZQ010000003.1"/>
</dbReference>
<comment type="similarity">
    <text evidence="7">Belongs to the binding-protein-dependent transport system permease family.</text>
</comment>
<dbReference type="InterPro" id="IPR035906">
    <property type="entry name" value="MetI-like_sf"/>
</dbReference>
<dbReference type="EMBL" id="JAIEZQ010000003">
    <property type="protein sequence ID" value="MBY9076462.1"/>
    <property type="molecule type" value="Genomic_DNA"/>
</dbReference>
<evidence type="ECO:0000313" key="10">
    <source>
        <dbReference type="EMBL" id="MBY9076462.1"/>
    </source>
</evidence>
<protein>
    <submittedName>
        <fullName evidence="10">Sugar ABC transporter permease</fullName>
    </submittedName>
</protein>
<dbReference type="Gene3D" id="1.10.3720.10">
    <property type="entry name" value="MetI-like"/>
    <property type="match status" value="1"/>
</dbReference>
<feature type="region of interest" description="Disordered" evidence="8">
    <location>
        <begin position="1"/>
        <end position="24"/>
    </location>
</feature>
<feature type="transmembrane region" description="Helical" evidence="7">
    <location>
        <begin position="120"/>
        <end position="141"/>
    </location>
</feature>
<dbReference type="Pfam" id="PF00528">
    <property type="entry name" value="BPD_transp_1"/>
    <property type="match status" value="1"/>
</dbReference>
<reference evidence="10 11" key="1">
    <citation type="submission" date="2021-08" db="EMBL/GenBank/DDBJ databases">
        <title>Nocardioides bacterium WL0053 sp. nov., isolated from the sediment.</title>
        <authorList>
            <person name="Wang L."/>
            <person name="Zhang D."/>
            <person name="Zhang A."/>
        </authorList>
    </citation>
    <scope>NUCLEOTIDE SEQUENCE [LARGE SCALE GENOMIC DNA]</scope>
    <source>
        <strain evidence="10 11">WL0053</strain>
    </source>
</reference>
<accession>A0ABS7RS79</accession>
<feature type="transmembrane region" description="Helical" evidence="7">
    <location>
        <begin position="259"/>
        <end position="281"/>
    </location>
</feature>
<feature type="transmembrane region" description="Helical" evidence="7">
    <location>
        <begin position="34"/>
        <end position="56"/>
    </location>
</feature>
<evidence type="ECO:0000256" key="1">
    <source>
        <dbReference type="ARBA" id="ARBA00004651"/>
    </source>
</evidence>
<dbReference type="PANTHER" id="PTHR43227">
    <property type="entry name" value="BLL4140 PROTEIN"/>
    <property type="match status" value="1"/>
</dbReference>
<dbReference type="InterPro" id="IPR050809">
    <property type="entry name" value="UgpAE/MalFG_permease"/>
</dbReference>
<feature type="transmembrane region" description="Helical" evidence="7">
    <location>
        <begin position="153"/>
        <end position="173"/>
    </location>
</feature>
<evidence type="ECO:0000256" key="3">
    <source>
        <dbReference type="ARBA" id="ARBA00022475"/>
    </source>
</evidence>
<evidence type="ECO:0000256" key="8">
    <source>
        <dbReference type="SAM" id="MobiDB-lite"/>
    </source>
</evidence>
<keyword evidence="2 7" id="KW-0813">Transport</keyword>